<reference evidence="3" key="1">
    <citation type="submission" date="2023-03" db="EMBL/GenBank/DDBJ databases">
        <title>Chromosome-level genomes of two armyworms, Mythimna separata and Mythimna loreyi, provide insights into the biosynthesis and reception of sex pheromones.</title>
        <authorList>
            <person name="Zhao H."/>
        </authorList>
    </citation>
    <scope>NUCLEOTIDE SEQUENCE</scope>
    <source>
        <strain evidence="3">BeijingLab</strain>
        <tissue evidence="3">Pupa</tissue>
    </source>
</reference>
<dbReference type="Proteomes" id="UP001231518">
    <property type="component" value="Chromosome 11"/>
</dbReference>
<dbReference type="InterPro" id="IPR002589">
    <property type="entry name" value="Macro_dom"/>
</dbReference>
<sequence length="557" mass="62971">MHLRRVQSLLDVQRERSRCSFQNHSRRVSNYFKSINFSSFSVSETVIVGDSFQRFLHFSTLDFNFDEPEVCVMRAPGAGGVSCAGVPRWSHSAPAHQADYDNVPAHTHPVFLHDDHINSRFAIWQGDISSLEADAITNTTDETLTECNAVNERILQVAGPELKEEIITRGYECRTGEVVLTPGFGLRCRHLIHTVSPKYVAKYHTAADTSLHNCYRNVLCKAAEVGARSLALCVISAPHAQFPPDLAAHVALRTIRRHLEQHRLPSLVILASSCGPDVALLAALAPLYFPRSAREADAARWRLPDEPSAHDRRIRIIHNPHSHNSDTAEDDTSTYDEEAAVEAAAAFARACAPDTQRLLAPANARVPYERRPRIDNQDQYERLLRRARTEDLSEISGIGCLYQSGVDRLGRPVVVFIGKWFPIGDIDLDKALLYLIKLLDPIVRGDYVIAYFHTLASSTNHPPFSWLKEVYTVLPYKYKKNLKAFYIVHPTFWTKMMTWWFTTFMAPAIKAKVHNLPGVEYLYSVMARDQLDVPAFVTEYDMTINGLHYFQPDTNNT</sequence>
<evidence type="ECO:0000259" key="1">
    <source>
        <dbReference type="PROSITE" id="PS50191"/>
    </source>
</evidence>
<dbReference type="SUPFAM" id="SSF52949">
    <property type="entry name" value="Macro domain-like"/>
    <property type="match status" value="1"/>
</dbReference>
<name>A0AAD7YVR5_MYTSE</name>
<dbReference type="SMART" id="SM00516">
    <property type="entry name" value="SEC14"/>
    <property type="match status" value="1"/>
</dbReference>
<dbReference type="Gene3D" id="3.40.220.10">
    <property type="entry name" value="Leucine Aminopeptidase, subunit E, domain 1"/>
    <property type="match status" value="1"/>
</dbReference>
<feature type="domain" description="CRAL-TRIO" evidence="1">
    <location>
        <begin position="388"/>
        <end position="545"/>
    </location>
</feature>
<accession>A0AAD7YVR5</accession>
<dbReference type="Pfam" id="PF13716">
    <property type="entry name" value="CRAL_TRIO_2"/>
    <property type="match status" value="1"/>
</dbReference>
<keyword evidence="4" id="KW-1185">Reference proteome</keyword>
<dbReference type="PANTHER" id="PTHR11106:SF72">
    <property type="entry name" value="GANGLIOSIDE-INDUCED DIFFERENTIATION-ASSOCIATED PROTEIN 2"/>
    <property type="match status" value="1"/>
</dbReference>
<dbReference type="EMBL" id="JARGEI010000008">
    <property type="protein sequence ID" value="KAJ8727762.1"/>
    <property type="molecule type" value="Genomic_DNA"/>
</dbReference>
<dbReference type="SUPFAM" id="SSF52087">
    <property type="entry name" value="CRAL/TRIO domain"/>
    <property type="match status" value="1"/>
</dbReference>
<dbReference type="InterPro" id="IPR001251">
    <property type="entry name" value="CRAL-TRIO_dom"/>
</dbReference>
<dbReference type="Pfam" id="PF01661">
    <property type="entry name" value="Macro"/>
    <property type="match status" value="1"/>
</dbReference>
<evidence type="ECO:0000313" key="4">
    <source>
        <dbReference type="Proteomes" id="UP001231518"/>
    </source>
</evidence>
<dbReference type="Gene3D" id="3.40.525.10">
    <property type="entry name" value="CRAL-TRIO lipid binding domain"/>
    <property type="match status" value="1"/>
</dbReference>
<protein>
    <recommendedName>
        <fullName evidence="5">Protein GDAP2 homolog</fullName>
    </recommendedName>
</protein>
<dbReference type="CDD" id="cd00170">
    <property type="entry name" value="SEC14"/>
    <property type="match status" value="1"/>
</dbReference>
<evidence type="ECO:0008006" key="5">
    <source>
        <dbReference type="Google" id="ProtNLM"/>
    </source>
</evidence>
<evidence type="ECO:0000313" key="3">
    <source>
        <dbReference type="EMBL" id="KAJ8727762.1"/>
    </source>
</evidence>
<dbReference type="PANTHER" id="PTHR11106">
    <property type="entry name" value="GANGLIOSIDE INDUCED DIFFERENTIATION ASSOCIATED PROTEIN 2-RELATED"/>
    <property type="match status" value="1"/>
</dbReference>
<evidence type="ECO:0000259" key="2">
    <source>
        <dbReference type="PROSITE" id="PS51154"/>
    </source>
</evidence>
<feature type="domain" description="Macro" evidence="2">
    <location>
        <begin position="108"/>
        <end position="289"/>
    </location>
</feature>
<dbReference type="InterPro" id="IPR043472">
    <property type="entry name" value="Macro_dom-like"/>
</dbReference>
<dbReference type="SMART" id="SM00506">
    <property type="entry name" value="A1pp"/>
    <property type="match status" value="1"/>
</dbReference>
<proteinExistence type="predicted"/>
<dbReference type="PROSITE" id="PS51154">
    <property type="entry name" value="MACRO"/>
    <property type="match status" value="1"/>
</dbReference>
<dbReference type="AlphaFoldDB" id="A0AAD7YVR5"/>
<gene>
    <name evidence="3" type="ORF">PYW07_001881</name>
</gene>
<dbReference type="InterPro" id="IPR036865">
    <property type="entry name" value="CRAL-TRIO_dom_sf"/>
</dbReference>
<organism evidence="3 4">
    <name type="scientific">Mythimna separata</name>
    <name type="common">Oriental armyworm</name>
    <name type="synonym">Pseudaletia separata</name>
    <dbReference type="NCBI Taxonomy" id="271217"/>
    <lineage>
        <taxon>Eukaryota</taxon>
        <taxon>Metazoa</taxon>
        <taxon>Ecdysozoa</taxon>
        <taxon>Arthropoda</taxon>
        <taxon>Hexapoda</taxon>
        <taxon>Insecta</taxon>
        <taxon>Pterygota</taxon>
        <taxon>Neoptera</taxon>
        <taxon>Endopterygota</taxon>
        <taxon>Lepidoptera</taxon>
        <taxon>Glossata</taxon>
        <taxon>Ditrysia</taxon>
        <taxon>Noctuoidea</taxon>
        <taxon>Noctuidae</taxon>
        <taxon>Noctuinae</taxon>
        <taxon>Hadenini</taxon>
        <taxon>Mythimna</taxon>
    </lineage>
</organism>
<dbReference type="PROSITE" id="PS50191">
    <property type="entry name" value="CRAL_TRIO"/>
    <property type="match status" value="1"/>
</dbReference>
<comment type="caution">
    <text evidence="3">The sequence shown here is derived from an EMBL/GenBank/DDBJ whole genome shotgun (WGS) entry which is preliminary data.</text>
</comment>